<dbReference type="SUPFAM" id="SSF56935">
    <property type="entry name" value="Porins"/>
    <property type="match status" value="1"/>
</dbReference>
<evidence type="ECO:0000259" key="9">
    <source>
        <dbReference type="Pfam" id="PF14905"/>
    </source>
</evidence>
<protein>
    <submittedName>
        <fullName evidence="11">Outer membrane receptor proteins, mostly Fe transport</fullName>
    </submittedName>
    <submittedName>
        <fullName evidence="10">TonB-dependent receptor</fullName>
    </submittedName>
</protein>
<keyword evidence="3" id="KW-1134">Transmembrane beta strand</keyword>
<reference evidence="10 13" key="1">
    <citation type="submission" date="2016-11" db="EMBL/GenBank/DDBJ databases">
        <title>Whole genomes of Flavobacteriaceae.</title>
        <authorList>
            <person name="Stine C."/>
            <person name="Li C."/>
            <person name="Tadesse D."/>
        </authorList>
    </citation>
    <scope>NUCLEOTIDE SEQUENCE [LARGE SCALE GENOMIC DNA]</scope>
    <source>
        <strain evidence="10 13">DSM 21068</strain>
    </source>
</reference>
<keyword evidence="2" id="KW-0813">Transport</keyword>
<comment type="subcellular location">
    <subcellularLocation>
        <location evidence="1">Cell outer membrane</location>
        <topology evidence="1">Multi-pass membrane protein</topology>
    </subcellularLocation>
</comment>
<dbReference type="Proteomes" id="UP000238314">
    <property type="component" value="Unassembled WGS sequence"/>
</dbReference>
<keyword evidence="11" id="KW-0675">Receptor</keyword>
<feature type="domain" description="Outer membrane protein beta-barrel" evidence="9">
    <location>
        <begin position="373"/>
        <end position="767"/>
    </location>
</feature>
<keyword evidence="4" id="KW-0812">Transmembrane</keyword>
<sequence length="790" mass="90576">MFRFFLLLMLFWASFIFSQNVEGNVILKDKKPVAYAEIILKKNQLKFSAISDEKGHFKIQLKEKGNYSLEVFNDGELILSDEIDVDGDVNRNLEIPNSDLQKAKISEHKIEGVLVMGKKKIIERKVDRLIFNVENSVASQGLDAVEALAKTPMLRTTDKSISIAGKSGVAVMVNDRLLNISGDELINYLKNLRSDDIQKIEVITTPPAKYEAQGKSGLINIVLKKNTSFGWNVSLQSSLKNLYWNVPSVSTRYGATVNYQGKKISASASYTDGNFYWRMKGYEYSSGNNSFWNTDSYFFNNLRNKSTDWKLEYKLSDKSTIGGSYTYFFANPLETVKNSSSIKDESGERRFTSDAVALNHRNNHYATLFYDLKIDSLGSKLSISGNLISNNANADDFYNTQTDQLVSTYINPINQYRIYSGQVDLEKNFKKFKTESGLKFTKIKNDSYFNFYDLNDGIQTMNSTQSNNFFYDENNYSAYVSGNYELSEKWSVKAGLRYEFTELTGISPNENLTTKNHYGKFFPTAYIGYKPNDNNAFSINYSKRINRPSFRDLNPFKYISSAFEYSSGNPYLRPSFTDNVEFSYVLKNNFTITAFHNYSKNDWDRLQRIDNGMKYTIIFNFYNQNQTGVSLSYNYTKLSWLEANVFLNAYYVTSKTFVDDAIQMPGSYGSDFNVDNTFFLNKSKTISFMLGAWGNIPYKEGNTSFKGIASVYSGLKLNLMDKKLMLNFLMNDVLNTEREKGTEFYKDFGTQYYFKGISRNLSLSLTYKFGNNDVKGATKQLKFDDQNRAR</sequence>
<name>A0A1N7MDR7_9FLAO</name>
<dbReference type="GO" id="GO:0044718">
    <property type="term" value="P:siderophore transmembrane transport"/>
    <property type="evidence" value="ECO:0007669"/>
    <property type="project" value="TreeGrafter"/>
</dbReference>
<reference evidence="11" key="3">
    <citation type="submission" date="2017-01" db="EMBL/GenBank/DDBJ databases">
        <authorList>
            <person name="Mah S.A."/>
            <person name="Swanson W.J."/>
            <person name="Moy G.W."/>
            <person name="Vacquier V.D."/>
        </authorList>
    </citation>
    <scope>NUCLEOTIDE SEQUENCE [LARGE SCALE GENOMIC DNA]</scope>
    <source>
        <strain evidence="11">DSM 21068</strain>
    </source>
</reference>
<dbReference type="InterPro" id="IPR008969">
    <property type="entry name" value="CarboxyPept-like_regulatory"/>
</dbReference>
<keyword evidence="6" id="KW-0472">Membrane</keyword>
<evidence type="ECO:0000313" key="11">
    <source>
        <dbReference type="EMBL" id="SIS84168.1"/>
    </source>
</evidence>
<dbReference type="STRING" id="551459.SAMN05421796_104199"/>
<dbReference type="PANTHER" id="PTHR30069">
    <property type="entry name" value="TONB-DEPENDENT OUTER MEMBRANE RECEPTOR"/>
    <property type="match status" value="1"/>
</dbReference>
<feature type="chain" id="PRO_5044563834" evidence="8">
    <location>
        <begin position="19"/>
        <end position="790"/>
    </location>
</feature>
<evidence type="ECO:0000256" key="7">
    <source>
        <dbReference type="ARBA" id="ARBA00023237"/>
    </source>
</evidence>
<dbReference type="GO" id="GO:0015344">
    <property type="term" value="F:siderophore uptake transmembrane transporter activity"/>
    <property type="evidence" value="ECO:0007669"/>
    <property type="project" value="TreeGrafter"/>
</dbReference>
<evidence type="ECO:0000313" key="10">
    <source>
        <dbReference type="EMBL" id="PQA98075.1"/>
    </source>
</evidence>
<dbReference type="AlphaFoldDB" id="A0A1N7MDR7"/>
<reference evidence="12" key="2">
    <citation type="submission" date="2017-01" db="EMBL/GenBank/DDBJ databases">
        <authorList>
            <person name="Varghese N."/>
            <person name="Submissions S."/>
        </authorList>
    </citation>
    <scope>NUCLEOTIDE SEQUENCE [LARGE SCALE GENOMIC DNA]</scope>
    <source>
        <strain evidence="12">DSM 21068</strain>
    </source>
</reference>
<dbReference type="SUPFAM" id="SSF49464">
    <property type="entry name" value="Carboxypeptidase regulatory domain-like"/>
    <property type="match status" value="1"/>
</dbReference>
<evidence type="ECO:0000256" key="3">
    <source>
        <dbReference type="ARBA" id="ARBA00022452"/>
    </source>
</evidence>
<dbReference type="Proteomes" id="UP000186246">
    <property type="component" value="Unassembled WGS sequence"/>
</dbReference>
<dbReference type="OrthoDB" id="8764943at2"/>
<evidence type="ECO:0000256" key="8">
    <source>
        <dbReference type="SAM" id="SignalP"/>
    </source>
</evidence>
<evidence type="ECO:0000313" key="13">
    <source>
        <dbReference type="Proteomes" id="UP000238314"/>
    </source>
</evidence>
<dbReference type="InterPro" id="IPR036942">
    <property type="entry name" value="Beta-barrel_TonB_sf"/>
</dbReference>
<dbReference type="InterPro" id="IPR039426">
    <property type="entry name" value="TonB-dep_rcpt-like"/>
</dbReference>
<keyword evidence="5 8" id="KW-0732">Signal</keyword>
<evidence type="ECO:0000256" key="2">
    <source>
        <dbReference type="ARBA" id="ARBA00022448"/>
    </source>
</evidence>
<dbReference type="PANTHER" id="PTHR30069:SF29">
    <property type="entry name" value="HEMOGLOBIN AND HEMOGLOBIN-HAPTOGLOBIN-BINDING PROTEIN 1-RELATED"/>
    <property type="match status" value="1"/>
</dbReference>
<keyword evidence="13" id="KW-1185">Reference proteome</keyword>
<feature type="signal peptide" evidence="8">
    <location>
        <begin position="1"/>
        <end position="18"/>
    </location>
</feature>
<dbReference type="RefSeq" id="WP_076451596.1">
    <property type="nucleotide sequence ID" value="NZ_FTOJ01000004.1"/>
</dbReference>
<evidence type="ECO:0000256" key="5">
    <source>
        <dbReference type="ARBA" id="ARBA00022729"/>
    </source>
</evidence>
<evidence type="ECO:0000256" key="4">
    <source>
        <dbReference type="ARBA" id="ARBA00022692"/>
    </source>
</evidence>
<evidence type="ECO:0000313" key="12">
    <source>
        <dbReference type="Proteomes" id="UP000186246"/>
    </source>
</evidence>
<evidence type="ECO:0000256" key="6">
    <source>
        <dbReference type="ARBA" id="ARBA00023136"/>
    </source>
</evidence>
<evidence type="ECO:0000256" key="1">
    <source>
        <dbReference type="ARBA" id="ARBA00004571"/>
    </source>
</evidence>
<dbReference type="Gene3D" id="2.40.170.20">
    <property type="entry name" value="TonB-dependent receptor, beta-barrel domain"/>
    <property type="match status" value="1"/>
</dbReference>
<gene>
    <name evidence="10" type="ORF">B0A70_00360</name>
    <name evidence="11" type="ORF">SAMN05421796_104199</name>
</gene>
<dbReference type="EMBL" id="FTOJ01000004">
    <property type="protein sequence ID" value="SIS84168.1"/>
    <property type="molecule type" value="Genomic_DNA"/>
</dbReference>
<organism evidence="11 12">
    <name type="scientific">Chryseobacterium piscicola</name>
    <dbReference type="NCBI Taxonomy" id="551459"/>
    <lineage>
        <taxon>Bacteria</taxon>
        <taxon>Pseudomonadati</taxon>
        <taxon>Bacteroidota</taxon>
        <taxon>Flavobacteriia</taxon>
        <taxon>Flavobacteriales</taxon>
        <taxon>Weeksellaceae</taxon>
        <taxon>Chryseobacterium group</taxon>
        <taxon>Chryseobacterium</taxon>
    </lineage>
</organism>
<dbReference type="GO" id="GO:0009279">
    <property type="term" value="C:cell outer membrane"/>
    <property type="evidence" value="ECO:0007669"/>
    <property type="project" value="UniProtKB-SubCell"/>
</dbReference>
<dbReference type="EMBL" id="MUGO01000001">
    <property type="protein sequence ID" value="PQA98075.1"/>
    <property type="molecule type" value="Genomic_DNA"/>
</dbReference>
<proteinExistence type="predicted"/>
<dbReference type="InterPro" id="IPR041700">
    <property type="entry name" value="OMP_b-brl_3"/>
</dbReference>
<accession>A0A1N7MDR7</accession>
<keyword evidence="7" id="KW-0998">Cell outer membrane</keyword>
<dbReference type="Pfam" id="PF14905">
    <property type="entry name" value="OMP_b-brl_3"/>
    <property type="match status" value="1"/>
</dbReference>